<keyword evidence="8" id="KW-1185">Reference proteome</keyword>
<organism evidence="7 8">
    <name type="scientific">Streptomyces aureoversilis</name>
    <dbReference type="NCBI Taxonomy" id="67277"/>
    <lineage>
        <taxon>Bacteria</taxon>
        <taxon>Bacillati</taxon>
        <taxon>Actinomycetota</taxon>
        <taxon>Actinomycetes</taxon>
        <taxon>Kitasatosporales</taxon>
        <taxon>Streptomycetaceae</taxon>
        <taxon>Streptomyces</taxon>
    </lineage>
</organism>
<protein>
    <submittedName>
        <fullName evidence="7">Thioredoxin family protein</fullName>
    </submittedName>
</protein>
<dbReference type="Pfam" id="PF00085">
    <property type="entry name" value="Thioredoxin"/>
    <property type="match status" value="1"/>
</dbReference>
<dbReference type="PROSITE" id="PS00194">
    <property type="entry name" value="THIOREDOXIN_1"/>
    <property type="match status" value="1"/>
</dbReference>
<dbReference type="InterPro" id="IPR013766">
    <property type="entry name" value="Thioredoxin_domain"/>
</dbReference>
<dbReference type="SUPFAM" id="SSF52833">
    <property type="entry name" value="Thioredoxin-like"/>
    <property type="match status" value="1"/>
</dbReference>
<evidence type="ECO:0000256" key="5">
    <source>
        <dbReference type="ARBA" id="ARBA00023284"/>
    </source>
</evidence>
<dbReference type="PANTHER" id="PTHR45663:SF11">
    <property type="entry name" value="GEO12009P1"/>
    <property type="match status" value="1"/>
</dbReference>
<name>A0ABV9ZPH4_9ACTN</name>
<keyword evidence="5" id="KW-0676">Redox-active center</keyword>
<dbReference type="InterPro" id="IPR036249">
    <property type="entry name" value="Thioredoxin-like_sf"/>
</dbReference>
<dbReference type="RefSeq" id="WP_382035641.1">
    <property type="nucleotide sequence ID" value="NZ_JBHSKJ010000001.1"/>
</dbReference>
<keyword evidence="3" id="KW-0249">Electron transport</keyword>
<reference evidence="8" key="1">
    <citation type="journal article" date="2019" name="Int. J. Syst. Evol. Microbiol.">
        <title>The Global Catalogue of Microorganisms (GCM) 10K type strain sequencing project: providing services to taxonomists for standard genome sequencing and annotation.</title>
        <authorList>
            <consortium name="The Broad Institute Genomics Platform"/>
            <consortium name="The Broad Institute Genome Sequencing Center for Infectious Disease"/>
            <person name="Wu L."/>
            <person name="Ma J."/>
        </authorList>
    </citation>
    <scope>NUCLEOTIDE SEQUENCE [LARGE SCALE GENOMIC DNA]</scope>
    <source>
        <strain evidence="8">CGMCC 4.1641</strain>
    </source>
</reference>
<sequence length="373" mass="38292">MHARLIQFPEHGLPGTLVRYTEGGGEPVEVEPRGPVALSSGSRLVYVIDAEDAEAADKEALADGLAGLPSDAFVVADLGGATDDMLRAVAGQRAVRTLVLSGDFTDEGVAALGTMPELTDLVLESPRFTGAGLAALAGSETAGSLDTLVLSGTTAFEPRSLAALAEVPHLASLAFEGVPVDHALADALVALTPHLAEVSVAERPGHDLALDVLERLLTAGLGVNGISAPPENAALFARAAAEAADTGAFEDGEGEEGEEPQERGVLREITDEAELDRLLAGPVPVLVDLTAPWCGPCSLLTPVLEDVVEACGDALTGVKIDVDRADWAQERFDAMGVPTVILVREGKESFRFSGVASAAQVTGWLAAVGVTAG</sequence>
<dbReference type="PROSITE" id="PS51352">
    <property type="entry name" value="THIOREDOXIN_2"/>
    <property type="match status" value="1"/>
</dbReference>
<evidence type="ECO:0000256" key="4">
    <source>
        <dbReference type="ARBA" id="ARBA00023157"/>
    </source>
</evidence>
<gene>
    <name evidence="7" type="ORF">ACFPP6_00590</name>
</gene>
<dbReference type="InterPro" id="IPR032675">
    <property type="entry name" value="LRR_dom_sf"/>
</dbReference>
<keyword evidence="2" id="KW-0813">Transport</keyword>
<keyword evidence="4" id="KW-1015">Disulfide bond</keyword>
<dbReference type="Gene3D" id="3.80.10.10">
    <property type="entry name" value="Ribonuclease Inhibitor"/>
    <property type="match status" value="1"/>
</dbReference>
<comment type="similarity">
    <text evidence="1">Belongs to the thioredoxin family.</text>
</comment>
<accession>A0ABV9ZPH4</accession>
<evidence type="ECO:0000259" key="6">
    <source>
        <dbReference type="PROSITE" id="PS51352"/>
    </source>
</evidence>
<dbReference type="Gene3D" id="3.40.30.10">
    <property type="entry name" value="Glutaredoxin"/>
    <property type="match status" value="1"/>
</dbReference>
<feature type="domain" description="Thioredoxin" evidence="6">
    <location>
        <begin position="237"/>
        <end position="370"/>
    </location>
</feature>
<evidence type="ECO:0000313" key="8">
    <source>
        <dbReference type="Proteomes" id="UP001596222"/>
    </source>
</evidence>
<dbReference type="SUPFAM" id="SSF52047">
    <property type="entry name" value="RNI-like"/>
    <property type="match status" value="1"/>
</dbReference>
<evidence type="ECO:0000256" key="1">
    <source>
        <dbReference type="ARBA" id="ARBA00008987"/>
    </source>
</evidence>
<evidence type="ECO:0000256" key="2">
    <source>
        <dbReference type="ARBA" id="ARBA00022448"/>
    </source>
</evidence>
<evidence type="ECO:0000256" key="3">
    <source>
        <dbReference type="ARBA" id="ARBA00022982"/>
    </source>
</evidence>
<dbReference type="PANTHER" id="PTHR45663">
    <property type="entry name" value="GEO12009P1"/>
    <property type="match status" value="1"/>
</dbReference>
<dbReference type="Proteomes" id="UP001596222">
    <property type="component" value="Unassembled WGS sequence"/>
</dbReference>
<comment type="caution">
    <text evidence="7">The sequence shown here is derived from an EMBL/GenBank/DDBJ whole genome shotgun (WGS) entry which is preliminary data.</text>
</comment>
<dbReference type="InterPro" id="IPR017937">
    <property type="entry name" value="Thioredoxin_CS"/>
</dbReference>
<evidence type="ECO:0000313" key="7">
    <source>
        <dbReference type="EMBL" id="MFC5143200.1"/>
    </source>
</evidence>
<dbReference type="EMBL" id="JBHSKJ010000001">
    <property type="protein sequence ID" value="MFC5143200.1"/>
    <property type="molecule type" value="Genomic_DNA"/>
</dbReference>
<dbReference type="CDD" id="cd02947">
    <property type="entry name" value="TRX_family"/>
    <property type="match status" value="1"/>
</dbReference>
<proteinExistence type="inferred from homology"/>